<dbReference type="PROSITE" id="PS50042">
    <property type="entry name" value="CNMP_BINDING_3"/>
    <property type="match status" value="1"/>
</dbReference>
<dbReference type="PANTHER" id="PTHR24567">
    <property type="entry name" value="CRP FAMILY TRANSCRIPTIONAL REGULATORY PROTEIN"/>
    <property type="match status" value="1"/>
</dbReference>
<dbReference type="SUPFAM" id="SSF51206">
    <property type="entry name" value="cAMP-binding domain-like"/>
    <property type="match status" value="1"/>
</dbReference>
<dbReference type="CDD" id="cd00038">
    <property type="entry name" value="CAP_ED"/>
    <property type="match status" value="1"/>
</dbReference>
<feature type="domain" description="Cyclic nucleotide-binding" evidence="1">
    <location>
        <begin position="16"/>
        <end position="132"/>
    </location>
</feature>
<dbReference type="InterPro" id="IPR014710">
    <property type="entry name" value="RmlC-like_jellyroll"/>
</dbReference>
<evidence type="ECO:0000313" key="2">
    <source>
        <dbReference type="EMBL" id="PZR04427.1"/>
    </source>
</evidence>
<dbReference type="GO" id="GO:0003700">
    <property type="term" value="F:DNA-binding transcription factor activity"/>
    <property type="evidence" value="ECO:0007669"/>
    <property type="project" value="TreeGrafter"/>
</dbReference>
<evidence type="ECO:0000313" key="3">
    <source>
        <dbReference type="Proteomes" id="UP000249061"/>
    </source>
</evidence>
<dbReference type="PANTHER" id="PTHR24567:SF74">
    <property type="entry name" value="HTH-TYPE TRANSCRIPTIONAL REGULATOR ARCR"/>
    <property type="match status" value="1"/>
</dbReference>
<protein>
    <recommendedName>
        <fullName evidence="1">Cyclic nucleotide-binding domain-containing protein</fullName>
    </recommendedName>
</protein>
<name>A0A2W5SS05_9BACT</name>
<dbReference type="Gene3D" id="2.60.120.10">
    <property type="entry name" value="Jelly Rolls"/>
    <property type="match status" value="1"/>
</dbReference>
<proteinExistence type="predicted"/>
<gene>
    <name evidence="2" type="ORF">DI536_34280</name>
</gene>
<dbReference type="EMBL" id="QFQP01000058">
    <property type="protein sequence ID" value="PZR04427.1"/>
    <property type="molecule type" value="Genomic_DNA"/>
</dbReference>
<accession>A0A2W5SS05</accession>
<comment type="caution">
    <text evidence="2">The sequence shown here is derived from an EMBL/GenBank/DDBJ whole genome shotgun (WGS) entry which is preliminary data.</text>
</comment>
<reference evidence="2 3" key="1">
    <citation type="submission" date="2017-08" db="EMBL/GenBank/DDBJ databases">
        <title>Infants hospitalized years apart are colonized by the same room-sourced microbial strains.</title>
        <authorList>
            <person name="Brooks B."/>
            <person name="Olm M.R."/>
            <person name="Firek B.A."/>
            <person name="Baker R."/>
            <person name="Thomas B.C."/>
            <person name="Morowitz M.J."/>
            <person name="Banfield J.F."/>
        </authorList>
    </citation>
    <scope>NUCLEOTIDE SEQUENCE [LARGE SCALE GENOMIC DNA]</scope>
    <source>
        <strain evidence="2">S2_003_000_R2_14</strain>
    </source>
</reference>
<sequence>MTISTQLVKKLVQIPIFGGLTVAEAAEFFEVAVESTAAKGSTFFREGDDGDALLVILEGEVEVTRKGVELARVGKHAVLGEMSLVGEGEVRSATATALTDAKVLTVPSKRVQKMLKQDSVAALKVVANLAQVMSKRLAAINDRLVAISGPAPTGKKKEELADFGRILTTWQF</sequence>
<dbReference type="GO" id="GO:0005829">
    <property type="term" value="C:cytosol"/>
    <property type="evidence" value="ECO:0007669"/>
    <property type="project" value="TreeGrafter"/>
</dbReference>
<dbReference type="InterPro" id="IPR050397">
    <property type="entry name" value="Env_Response_Regulators"/>
</dbReference>
<organism evidence="2 3">
    <name type="scientific">Archangium gephyra</name>
    <dbReference type="NCBI Taxonomy" id="48"/>
    <lineage>
        <taxon>Bacteria</taxon>
        <taxon>Pseudomonadati</taxon>
        <taxon>Myxococcota</taxon>
        <taxon>Myxococcia</taxon>
        <taxon>Myxococcales</taxon>
        <taxon>Cystobacterineae</taxon>
        <taxon>Archangiaceae</taxon>
        <taxon>Archangium</taxon>
    </lineage>
</organism>
<dbReference type="Pfam" id="PF00027">
    <property type="entry name" value="cNMP_binding"/>
    <property type="match status" value="1"/>
</dbReference>
<dbReference type="InterPro" id="IPR018490">
    <property type="entry name" value="cNMP-bd_dom_sf"/>
</dbReference>
<dbReference type="AlphaFoldDB" id="A0A2W5SS05"/>
<evidence type="ECO:0000259" key="1">
    <source>
        <dbReference type="PROSITE" id="PS50042"/>
    </source>
</evidence>
<dbReference type="SMART" id="SM00100">
    <property type="entry name" value="cNMP"/>
    <property type="match status" value="1"/>
</dbReference>
<dbReference type="InterPro" id="IPR000595">
    <property type="entry name" value="cNMP-bd_dom"/>
</dbReference>
<dbReference type="Proteomes" id="UP000249061">
    <property type="component" value="Unassembled WGS sequence"/>
</dbReference>